<dbReference type="SMART" id="SM00950">
    <property type="entry name" value="Piwi"/>
    <property type="match status" value="1"/>
</dbReference>
<gene>
    <name evidence="4" type="ORF">E0L32_002745</name>
</gene>
<accession>A0A507BFV2</accession>
<dbReference type="PANTHER" id="PTHR22891">
    <property type="entry name" value="EUKARYOTIC TRANSLATION INITIATION FACTOR 2C"/>
    <property type="match status" value="1"/>
</dbReference>
<dbReference type="Pfam" id="PF16488">
    <property type="entry name" value="ArgoL2"/>
    <property type="match status" value="1"/>
</dbReference>
<dbReference type="InterPro" id="IPR003165">
    <property type="entry name" value="Piwi"/>
</dbReference>
<dbReference type="SMART" id="SM01163">
    <property type="entry name" value="DUF1785"/>
    <property type="match status" value="1"/>
</dbReference>
<dbReference type="SUPFAM" id="SSF101690">
    <property type="entry name" value="PAZ domain"/>
    <property type="match status" value="1"/>
</dbReference>
<dbReference type="PROSITE" id="PS50821">
    <property type="entry name" value="PAZ"/>
    <property type="match status" value="1"/>
</dbReference>
<evidence type="ECO:0000259" key="3">
    <source>
        <dbReference type="PROSITE" id="PS50822"/>
    </source>
</evidence>
<name>A0A507BFV2_9PEZI</name>
<dbReference type="InterPro" id="IPR032474">
    <property type="entry name" value="Argonaute_N"/>
</dbReference>
<dbReference type="STRING" id="1093900.A0A507BFV2"/>
<dbReference type="AlphaFoldDB" id="A0A507BFV2"/>
<comment type="caution">
    <text evidence="4">The sequence shown here is derived from an EMBL/GenBank/DDBJ whole genome shotgun (WGS) entry which is preliminary data.</text>
</comment>
<dbReference type="OrthoDB" id="10252740at2759"/>
<dbReference type="InterPro" id="IPR003100">
    <property type="entry name" value="PAZ_dom"/>
</dbReference>
<dbReference type="CDD" id="cd04657">
    <property type="entry name" value="Piwi_ago-like"/>
    <property type="match status" value="1"/>
</dbReference>
<dbReference type="Gene3D" id="3.30.420.10">
    <property type="entry name" value="Ribonuclease H-like superfamily/Ribonuclease H"/>
    <property type="match status" value="1"/>
</dbReference>
<organism evidence="4 5">
    <name type="scientific">Thyridium curvatum</name>
    <dbReference type="NCBI Taxonomy" id="1093900"/>
    <lineage>
        <taxon>Eukaryota</taxon>
        <taxon>Fungi</taxon>
        <taxon>Dikarya</taxon>
        <taxon>Ascomycota</taxon>
        <taxon>Pezizomycotina</taxon>
        <taxon>Sordariomycetes</taxon>
        <taxon>Sordariomycetidae</taxon>
        <taxon>Thyridiales</taxon>
        <taxon>Thyridiaceae</taxon>
        <taxon>Thyridium</taxon>
    </lineage>
</organism>
<feature type="region of interest" description="Disordered" evidence="1">
    <location>
        <begin position="1"/>
        <end position="113"/>
    </location>
</feature>
<dbReference type="Pfam" id="PF02170">
    <property type="entry name" value="PAZ"/>
    <property type="match status" value="1"/>
</dbReference>
<feature type="compositionally biased region" description="Basic residues" evidence="1">
    <location>
        <begin position="1"/>
        <end position="11"/>
    </location>
</feature>
<dbReference type="Gene3D" id="3.40.50.2300">
    <property type="match status" value="1"/>
</dbReference>
<evidence type="ECO:0000313" key="4">
    <source>
        <dbReference type="EMBL" id="TPX18236.1"/>
    </source>
</evidence>
<feature type="compositionally biased region" description="Polar residues" evidence="1">
    <location>
        <begin position="79"/>
        <end position="97"/>
    </location>
</feature>
<feature type="domain" description="Piwi" evidence="3">
    <location>
        <begin position="720"/>
        <end position="1019"/>
    </location>
</feature>
<protein>
    <submittedName>
        <fullName evidence="4">Uncharacterized protein</fullName>
    </submittedName>
</protein>
<dbReference type="Pfam" id="PF08699">
    <property type="entry name" value="ArgoL1"/>
    <property type="match status" value="1"/>
</dbReference>
<dbReference type="Pfam" id="PF02171">
    <property type="entry name" value="Piwi"/>
    <property type="match status" value="1"/>
</dbReference>
<feature type="compositionally biased region" description="Low complexity" evidence="1">
    <location>
        <begin position="42"/>
        <end position="78"/>
    </location>
</feature>
<evidence type="ECO:0000313" key="5">
    <source>
        <dbReference type="Proteomes" id="UP000319257"/>
    </source>
</evidence>
<dbReference type="Pfam" id="PF16486">
    <property type="entry name" value="ArgoN"/>
    <property type="match status" value="1"/>
</dbReference>
<dbReference type="InterPro" id="IPR036397">
    <property type="entry name" value="RNaseH_sf"/>
</dbReference>
<dbReference type="InterPro" id="IPR012337">
    <property type="entry name" value="RNaseH-like_sf"/>
</dbReference>
<reference evidence="4 5" key="1">
    <citation type="submission" date="2019-06" db="EMBL/GenBank/DDBJ databases">
        <title>Draft genome sequence of the filamentous fungus Phialemoniopsis curvata isolated from diesel fuel.</title>
        <authorList>
            <person name="Varaljay V.A."/>
            <person name="Lyon W.J."/>
            <person name="Crouch A.L."/>
            <person name="Drake C.E."/>
            <person name="Hollomon J.M."/>
            <person name="Nadeau L.J."/>
            <person name="Nunn H.S."/>
            <person name="Stevenson B.S."/>
            <person name="Bojanowski C.L."/>
            <person name="Crookes-Goodson W.J."/>
        </authorList>
    </citation>
    <scope>NUCLEOTIDE SEQUENCE [LARGE SCALE GENOMIC DNA]</scope>
    <source>
        <strain evidence="4 5">D216</strain>
    </source>
</reference>
<sequence>MPRKSKNKNKFKPLDLSAVGGYDGGSDTRSDRGSQHGGSQHGGSQPEGSQSGTPRRPTRSRAGSGSSTHSRTSQQSSHEQTPSQPSTHQRTPSQLSTPRRVPSGPSGGYFPPDPVIVVPHPGMLGAVVRPPQVYPPEMTYDSLEDPRPIPVDPAQVAADEKKAKTRRLDLPPEAYAEIGKTPRFAPRPGLNTTGQACRVQVNSFRVETITPHVVHTYDIQVSPPPTSLVVYKKLWNSEPVQQTLSKYTNLWIHDGNRLVWSRNNAKDGIRLHVDLDAESGQDPRTSKGLNRFQFTLKRSGHVDLTVLKAYLERKCDWSEKVLEAMNFLDHALRDDPSKRLVAIGRNYYDETFWHKSLDNCIEAVKGIYAAFRLGNNLSVKGCTGLAVNVDVTNTVFWSGQVMEQVFQNFLGNQDKMYYGKSMFELSDLLMAVKERNPKTKEWELHMSQCFRVLRKMHRLKFNVRHRGKMEDKKLYTIKRFAFDPERFGREGGHAKNYTFTIKSTGEVRSVYDHFFKQYNIRLQFWRLPLIESTRGGAFPIEVLEIPRFQRYSYKLGPDQTSSMIKFSVTRPKERQAAIMTNVNSLGWDKDPTLANFGIRISKNMPVVNARVIAAPEIEYKGSRAKPGTSGRWDLRGKVFMKANERPLCAWGMAVVDMEVDEASALRFADAFIKAYKSHGGRVTNPRPCLRYSDYGDPMNVVFDGIYEATCKQFKTTVPDLIFFILPVKEQFSYERLKKNAECRYGTLTQMVLRQHVVKASPQYCSNVAMKVNCKLKGINCRTVPPKGMNTFFGAPTMVIGADVSHPSPGADDPSFAAMTVSMDKDATFFAASCQTNGFREEIIRPTNIESMLTHVFQKWVKMFGTGPQQVFYFRDGVSEGQFEQVLSYETHQLREMLLRETGVKPKVTTIVATKRHHIRFFPERGDRNGNALPGTLVETEVTHPFHYDFYLCSHVAIQGTARPVHYHVIEDDVKMPADRLQTMIYQQCYQYQRSTTPVSLHPAVYYAHLAGARCRAHQDISSDMKNPFYMAPKSWFAKHDETMTPKVGDDARPILPFGTEKADQRNVEFLKYSMWYI</sequence>
<dbReference type="SUPFAM" id="SSF53098">
    <property type="entry name" value="Ribonuclease H-like"/>
    <property type="match status" value="1"/>
</dbReference>
<dbReference type="GO" id="GO:0003723">
    <property type="term" value="F:RNA binding"/>
    <property type="evidence" value="ECO:0007669"/>
    <property type="project" value="InterPro"/>
</dbReference>
<dbReference type="InterPro" id="IPR014811">
    <property type="entry name" value="ArgoL1"/>
</dbReference>
<evidence type="ECO:0000259" key="2">
    <source>
        <dbReference type="PROSITE" id="PS50821"/>
    </source>
</evidence>
<dbReference type="RefSeq" id="XP_030999947.1">
    <property type="nucleotide sequence ID" value="XM_031136968.1"/>
</dbReference>
<dbReference type="Gene3D" id="2.170.260.10">
    <property type="entry name" value="paz domain"/>
    <property type="match status" value="1"/>
</dbReference>
<keyword evidence="5" id="KW-1185">Reference proteome</keyword>
<dbReference type="InParanoid" id="A0A507BFV2"/>
<dbReference type="CDD" id="cd02846">
    <property type="entry name" value="PAZ_argonaute_like"/>
    <property type="match status" value="1"/>
</dbReference>
<dbReference type="InterPro" id="IPR032472">
    <property type="entry name" value="ArgoL2"/>
</dbReference>
<proteinExistence type="predicted"/>
<feature type="domain" description="PAZ" evidence="2">
    <location>
        <begin position="424"/>
        <end position="547"/>
    </location>
</feature>
<evidence type="ECO:0000256" key="1">
    <source>
        <dbReference type="SAM" id="MobiDB-lite"/>
    </source>
</evidence>
<dbReference type="InterPro" id="IPR045246">
    <property type="entry name" value="Piwi_ago-like"/>
</dbReference>
<dbReference type="Proteomes" id="UP000319257">
    <property type="component" value="Unassembled WGS sequence"/>
</dbReference>
<dbReference type="EMBL" id="SKBQ01000011">
    <property type="protein sequence ID" value="TPX18236.1"/>
    <property type="molecule type" value="Genomic_DNA"/>
</dbReference>
<dbReference type="InterPro" id="IPR036085">
    <property type="entry name" value="PAZ_dom_sf"/>
</dbReference>
<dbReference type="PROSITE" id="PS50822">
    <property type="entry name" value="PIWI"/>
    <property type="match status" value="1"/>
</dbReference>
<dbReference type="GeneID" id="41970192"/>